<keyword evidence="3" id="KW-0677">Repeat</keyword>
<evidence type="ECO:0000259" key="8">
    <source>
        <dbReference type="PROSITE" id="PS51740"/>
    </source>
</evidence>
<evidence type="ECO:0000313" key="10">
    <source>
        <dbReference type="Proteomes" id="UP000030364"/>
    </source>
</evidence>
<dbReference type="OrthoDB" id="9807753at2"/>
<comment type="similarity">
    <text evidence="7">Belongs to the MraZ family.</text>
</comment>
<dbReference type="InterPro" id="IPR035644">
    <property type="entry name" value="MraZ_C"/>
</dbReference>
<comment type="caution">
    <text evidence="9">The sequence shown here is derived from an EMBL/GenBank/DDBJ whole genome shotgun (WGS) entry which is preliminary data.</text>
</comment>
<keyword evidence="10" id="KW-1185">Reference proteome</keyword>
<name>A0A0A2WSH8_THEFI</name>
<evidence type="ECO:0000256" key="4">
    <source>
        <dbReference type="ARBA" id="ARBA00023015"/>
    </source>
</evidence>
<accession>A0A0A2WSH8</accession>
<dbReference type="PANTHER" id="PTHR34701">
    <property type="entry name" value="TRANSCRIPTIONAL REGULATOR MRAZ"/>
    <property type="match status" value="1"/>
</dbReference>
<dbReference type="Gene3D" id="3.40.1550.20">
    <property type="entry name" value="Transcriptional regulator MraZ domain"/>
    <property type="match status" value="1"/>
</dbReference>
<dbReference type="GO" id="GO:0009295">
    <property type="term" value="C:nucleoid"/>
    <property type="evidence" value="ECO:0007669"/>
    <property type="project" value="UniProtKB-SubCell"/>
</dbReference>
<comment type="subcellular location">
    <subcellularLocation>
        <location evidence="7">Cytoplasm</location>
        <location evidence="7">Nucleoid</location>
    </subcellularLocation>
</comment>
<dbReference type="InterPro" id="IPR035642">
    <property type="entry name" value="MraZ_N"/>
</dbReference>
<organism evidence="9 10">
    <name type="scientific">Thermus filiformis</name>
    <dbReference type="NCBI Taxonomy" id="276"/>
    <lineage>
        <taxon>Bacteria</taxon>
        <taxon>Thermotogati</taxon>
        <taxon>Deinococcota</taxon>
        <taxon>Deinococci</taxon>
        <taxon>Thermales</taxon>
        <taxon>Thermaceae</taxon>
        <taxon>Thermus</taxon>
    </lineage>
</organism>
<feature type="domain" description="SpoVT-AbrB" evidence="8">
    <location>
        <begin position="76"/>
        <end position="121"/>
    </location>
</feature>
<evidence type="ECO:0000313" key="9">
    <source>
        <dbReference type="EMBL" id="KGQ21682.1"/>
    </source>
</evidence>
<dbReference type="NCBIfam" id="TIGR00242">
    <property type="entry name" value="division/cell wall cluster transcriptional repressor MraZ"/>
    <property type="match status" value="1"/>
</dbReference>
<dbReference type="GO" id="GO:0051301">
    <property type="term" value="P:cell division"/>
    <property type="evidence" value="ECO:0007669"/>
    <property type="project" value="UniProtKB-KW"/>
</dbReference>
<dbReference type="STRING" id="276.THFILI_08355"/>
<dbReference type="RefSeq" id="WP_038065025.1">
    <property type="nucleotide sequence ID" value="NZ_JPSL02000039.1"/>
</dbReference>
<keyword evidence="9" id="KW-0132">Cell division</keyword>
<dbReference type="CDD" id="cd16320">
    <property type="entry name" value="MraZ_N"/>
    <property type="match status" value="1"/>
</dbReference>
<dbReference type="InterPro" id="IPR007159">
    <property type="entry name" value="SpoVT-AbrB_dom"/>
</dbReference>
<keyword evidence="4 7" id="KW-0805">Transcription regulation</keyword>
<gene>
    <name evidence="7" type="primary">mraZ</name>
    <name evidence="9" type="ORF">THFILI_08355</name>
</gene>
<dbReference type="HAMAP" id="MF_01008">
    <property type="entry name" value="MraZ"/>
    <property type="match status" value="1"/>
</dbReference>
<protein>
    <recommendedName>
        <fullName evidence="1 7">Transcriptional regulator MraZ</fullName>
    </recommendedName>
</protein>
<dbReference type="InterPro" id="IPR003444">
    <property type="entry name" value="MraZ"/>
</dbReference>
<comment type="subunit">
    <text evidence="7">Forms oligomers.</text>
</comment>
<dbReference type="InterPro" id="IPR038619">
    <property type="entry name" value="MraZ_sf"/>
</dbReference>
<feature type="domain" description="SpoVT-AbrB" evidence="8">
    <location>
        <begin position="5"/>
        <end position="47"/>
    </location>
</feature>
<keyword evidence="6 7" id="KW-0804">Transcription</keyword>
<dbReference type="EMBL" id="JPSL02000039">
    <property type="protein sequence ID" value="KGQ21682.1"/>
    <property type="molecule type" value="Genomic_DNA"/>
</dbReference>
<dbReference type="PROSITE" id="PS51740">
    <property type="entry name" value="SPOVT_ABRB"/>
    <property type="match status" value="2"/>
</dbReference>
<evidence type="ECO:0000256" key="2">
    <source>
        <dbReference type="ARBA" id="ARBA00022490"/>
    </source>
</evidence>
<dbReference type="GO" id="GO:2000143">
    <property type="term" value="P:negative regulation of DNA-templated transcription initiation"/>
    <property type="evidence" value="ECO:0007669"/>
    <property type="project" value="TreeGrafter"/>
</dbReference>
<proteinExistence type="inferred from homology"/>
<evidence type="ECO:0000256" key="6">
    <source>
        <dbReference type="ARBA" id="ARBA00023163"/>
    </source>
</evidence>
<dbReference type="GO" id="GO:0003700">
    <property type="term" value="F:DNA-binding transcription factor activity"/>
    <property type="evidence" value="ECO:0007669"/>
    <property type="project" value="UniProtKB-UniRule"/>
</dbReference>
<dbReference type="InterPro" id="IPR020603">
    <property type="entry name" value="MraZ_dom"/>
</dbReference>
<dbReference type="Pfam" id="PF02381">
    <property type="entry name" value="MraZ"/>
    <property type="match status" value="2"/>
</dbReference>
<evidence type="ECO:0000256" key="7">
    <source>
        <dbReference type="HAMAP-Rule" id="MF_01008"/>
    </source>
</evidence>
<dbReference type="PANTHER" id="PTHR34701:SF1">
    <property type="entry name" value="TRANSCRIPTIONAL REGULATOR MRAZ"/>
    <property type="match status" value="1"/>
</dbReference>
<keyword evidence="5 7" id="KW-0238">DNA-binding</keyword>
<dbReference type="GO" id="GO:0005737">
    <property type="term" value="C:cytoplasm"/>
    <property type="evidence" value="ECO:0007669"/>
    <property type="project" value="UniProtKB-UniRule"/>
</dbReference>
<keyword evidence="2 7" id="KW-0963">Cytoplasm</keyword>
<evidence type="ECO:0000256" key="5">
    <source>
        <dbReference type="ARBA" id="ARBA00023125"/>
    </source>
</evidence>
<reference evidence="9 10" key="1">
    <citation type="journal article" date="2015" name="Genome Announc.">
        <title>Draft Genome Sequence of the Thermophile Thermus filiformis ATCC 43280, Producer of Carotenoid-(Di)glucoside-Branched Fatty Acid (Di)esters and Source of Hyperthermostable Enzymes of Biotechnological Interest.</title>
        <authorList>
            <person name="Mandelli F."/>
            <person name="Oliveira Ramires B."/>
            <person name="Couger M.B."/>
            <person name="Paixao D.A."/>
            <person name="Camilo C.M."/>
            <person name="Polikarpov I."/>
            <person name="Prade R."/>
            <person name="Riano-Pachon D.M."/>
            <person name="Squina F.M."/>
        </authorList>
    </citation>
    <scope>NUCLEOTIDE SEQUENCE [LARGE SCALE GENOMIC DNA]</scope>
    <source>
        <strain evidence="9 10">ATCC 43280</strain>
    </source>
</reference>
<dbReference type="InterPro" id="IPR037914">
    <property type="entry name" value="SpoVT-AbrB_sf"/>
</dbReference>
<evidence type="ECO:0000256" key="1">
    <source>
        <dbReference type="ARBA" id="ARBA00013860"/>
    </source>
</evidence>
<dbReference type="CDD" id="cd16321">
    <property type="entry name" value="MraZ_C"/>
    <property type="match status" value="1"/>
</dbReference>
<dbReference type="Proteomes" id="UP000030364">
    <property type="component" value="Unassembled WGS sequence"/>
</dbReference>
<dbReference type="GO" id="GO:0000976">
    <property type="term" value="F:transcription cis-regulatory region binding"/>
    <property type="evidence" value="ECO:0007669"/>
    <property type="project" value="TreeGrafter"/>
</dbReference>
<sequence>MPFGEYQYSLDDKGRVVIPQPFRDFLEDGLVLTRGMEGCLYVFPTSAWRKIEEQLVHLPLIDDQARAFVRFFYSGAHKTRMDSASRVLIPPPLRQFAGLEEGGEVVVAGAPGRLEIWSQERWWQTIQKIMENPPAPEALKGLVG</sequence>
<keyword evidence="9" id="KW-0131">Cell cycle</keyword>
<dbReference type="PATRIC" id="fig|276.5.peg.1510"/>
<dbReference type="SUPFAM" id="SSF89447">
    <property type="entry name" value="AbrB/MazE/MraZ-like"/>
    <property type="match status" value="1"/>
</dbReference>
<evidence type="ECO:0000256" key="3">
    <source>
        <dbReference type="ARBA" id="ARBA00022737"/>
    </source>
</evidence>
<dbReference type="AlphaFoldDB" id="A0A0A2WSH8"/>